<feature type="transmembrane region" description="Helical" evidence="5">
    <location>
        <begin position="15"/>
        <end position="36"/>
    </location>
</feature>
<evidence type="ECO:0000256" key="4">
    <source>
        <dbReference type="SAM" id="MobiDB-lite"/>
    </source>
</evidence>
<gene>
    <name evidence="7" type="ORF">SK128_017040</name>
</gene>
<evidence type="ECO:0000256" key="2">
    <source>
        <dbReference type="ARBA" id="ARBA00022833"/>
    </source>
</evidence>
<dbReference type="SUPFAM" id="SSF57850">
    <property type="entry name" value="RING/U-box"/>
    <property type="match status" value="1"/>
</dbReference>
<dbReference type="Gene3D" id="3.30.40.10">
    <property type="entry name" value="Zinc/RING finger domain, C3HC4 (zinc finger)"/>
    <property type="match status" value="1"/>
</dbReference>
<evidence type="ECO:0000256" key="1">
    <source>
        <dbReference type="ARBA" id="ARBA00022771"/>
    </source>
</evidence>
<evidence type="ECO:0000256" key="3">
    <source>
        <dbReference type="PROSITE-ProRule" id="PRU00175"/>
    </source>
</evidence>
<keyword evidence="1 3" id="KW-0863">Zinc-finger</keyword>
<dbReference type="InterPro" id="IPR013083">
    <property type="entry name" value="Znf_RING/FYVE/PHD"/>
</dbReference>
<comment type="caution">
    <text evidence="7">The sequence shown here is derived from an EMBL/GenBank/DDBJ whole genome shotgun (WGS) entry which is preliminary data.</text>
</comment>
<evidence type="ECO:0000313" key="7">
    <source>
        <dbReference type="EMBL" id="KAK7086603.1"/>
    </source>
</evidence>
<keyword evidence="5" id="KW-0472">Membrane</keyword>
<dbReference type="PANTHER" id="PTHR15379:SF2">
    <property type="entry name" value="CELL GROWTH REGULATOR WITH RING FINGER DOMAIN PROTEIN 1"/>
    <property type="match status" value="1"/>
</dbReference>
<dbReference type="AlphaFoldDB" id="A0AAN9AGR5"/>
<evidence type="ECO:0000256" key="5">
    <source>
        <dbReference type="SAM" id="Phobius"/>
    </source>
</evidence>
<dbReference type="GO" id="GO:0008270">
    <property type="term" value="F:zinc ion binding"/>
    <property type="evidence" value="ECO:0007669"/>
    <property type="project" value="UniProtKB-KW"/>
</dbReference>
<dbReference type="InterPro" id="IPR001841">
    <property type="entry name" value="Znf_RING"/>
</dbReference>
<name>A0AAN9AGR5_HALRR</name>
<dbReference type="InterPro" id="IPR042496">
    <property type="entry name" value="CGRF1"/>
</dbReference>
<dbReference type="Proteomes" id="UP001381693">
    <property type="component" value="Unassembled WGS sequence"/>
</dbReference>
<proteinExistence type="predicted"/>
<feature type="compositionally biased region" description="Polar residues" evidence="4">
    <location>
        <begin position="230"/>
        <end position="252"/>
    </location>
</feature>
<dbReference type="PROSITE" id="PS50089">
    <property type="entry name" value="ZF_RING_2"/>
    <property type="match status" value="1"/>
</dbReference>
<dbReference type="GO" id="GO:0030308">
    <property type="term" value="P:negative regulation of cell growth"/>
    <property type="evidence" value="ECO:0007669"/>
    <property type="project" value="TreeGrafter"/>
</dbReference>
<keyword evidence="1 3" id="KW-0479">Metal-binding</keyword>
<organism evidence="7 8">
    <name type="scientific">Halocaridina rubra</name>
    <name type="common">Hawaiian red shrimp</name>
    <dbReference type="NCBI Taxonomy" id="373956"/>
    <lineage>
        <taxon>Eukaryota</taxon>
        <taxon>Metazoa</taxon>
        <taxon>Ecdysozoa</taxon>
        <taxon>Arthropoda</taxon>
        <taxon>Crustacea</taxon>
        <taxon>Multicrustacea</taxon>
        <taxon>Malacostraca</taxon>
        <taxon>Eumalacostraca</taxon>
        <taxon>Eucarida</taxon>
        <taxon>Decapoda</taxon>
        <taxon>Pleocyemata</taxon>
        <taxon>Caridea</taxon>
        <taxon>Atyoidea</taxon>
        <taxon>Atyidae</taxon>
        <taxon>Halocaridina</taxon>
    </lineage>
</organism>
<feature type="domain" description="RING-type" evidence="6">
    <location>
        <begin position="266"/>
        <end position="301"/>
    </location>
</feature>
<dbReference type="EMBL" id="JAXCGZ010000138">
    <property type="protein sequence ID" value="KAK7086603.1"/>
    <property type="molecule type" value="Genomic_DNA"/>
</dbReference>
<evidence type="ECO:0000259" key="6">
    <source>
        <dbReference type="PROSITE" id="PS50089"/>
    </source>
</evidence>
<keyword evidence="2" id="KW-0862">Zinc</keyword>
<protein>
    <recommendedName>
        <fullName evidence="6">RING-type domain-containing protein</fullName>
    </recommendedName>
</protein>
<dbReference type="Pfam" id="PF13920">
    <property type="entry name" value="zf-C3HC4_3"/>
    <property type="match status" value="1"/>
</dbReference>
<sequence length="348" mass="38250">MVAVLTAALMTAAEISSLFSALGVIVCFICMVVFILRVNGGDLFGSSVVHVNQPPVAQVSYQKVAVPFSLELEKPSEATFSDVQLKFRSDVSCVVRSYWGVMSDQLHMLLSGPWSSFYVNLLDNPQLNAEVTDDLESCDLCDTAVYKNVGVHLEASELHLGTSPRTKYPLVVCMARDSMGNEDPNGVGALISIIHIKDSECQIPSCILHQYLKQYSGQLTRLQTLYTQSPSQNEVVTDNNSEPLSGPSSTYNDADEGDDIPLEEACVVCQTRRITRALLPCRHVCICSTCCGRLETCPMCRSRFLAFFLVAPETEDSDDSTLDSEDTEPASVWQRMYAALNNLIGMEQ</sequence>
<keyword evidence="8" id="KW-1185">Reference proteome</keyword>
<accession>A0AAN9AGR5</accession>
<keyword evidence="5" id="KW-1133">Transmembrane helix</keyword>
<feature type="region of interest" description="Disordered" evidence="4">
    <location>
        <begin position="230"/>
        <end position="256"/>
    </location>
</feature>
<evidence type="ECO:0000313" key="8">
    <source>
        <dbReference type="Proteomes" id="UP001381693"/>
    </source>
</evidence>
<dbReference type="PANTHER" id="PTHR15379">
    <property type="entry name" value="CELL GROWTH REGULATOR WITH RING FINGER DOMAIN PROTEIN 1"/>
    <property type="match status" value="1"/>
</dbReference>
<reference evidence="7 8" key="1">
    <citation type="submission" date="2023-11" db="EMBL/GenBank/DDBJ databases">
        <title>Halocaridina rubra genome assembly.</title>
        <authorList>
            <person name="Smith C."/>
        </authorList>
    </citation>
    <scope>NUCLEOTIDE SEQUENCE [LARGE SCALE GENOMIC DNA]</scope>
    <source>
        <strain evidence="7">EP-1</strain>
        <tissue evidence="7">Whole</tissue>
    </source>
</reference>
<keyword evidence="5" id="KW-0812">Transmembrane</keyword>